<dbReference type="Gene3D" id="1.20.120.530">
    <property type="entry name" value="GntR ligand-binding domain-like"/>
    <property type="match status" value="1"/>
</dbReference>
<evidence type="ECO:0000256" key="3">
    <source>
        <dbReference type="ARBA" id="ARBA00023163"/>
    </source>
</evidence>
<dbReference type="GO" id="GO:0003677">
    <property type="term" value="F:DNA binding"/>
    <property type="evidence" value="ECO:0007669"/>
    <property type="project" value="UniProtKB-KW"/>
</dbReference>
<dbReference type="Gene3D" id="1.10.10.10">
    <property type="entry name" value="Winged helix-like DNA-binding domain superfamily/Winged helix DNA-binding domain"/>
    <property type="match status" value="1"/>
</dbReference>
<dbReference type="PANTHER" id="PTHR43537:SF44">
    <property type="entry name" value="GNTR FAMILY REGULATORY PROTEIN"/>
    <property type="match status" value="1"/>
</dbReference>
<evidence type="ECO:0000313" key="6">
    <source>
        <dbReference type="Proteomes" id="UP000029577"/>
    </source>
</evidence>
<dbReference type="EMBL" id="JPKR02000005">
    <property type="protein sequence ID" value="KGD78400.1"/>
    <property type="molecule type" value="Genomic_DNA"/>
</dbReference>
<dbReference type="PROSITE" id="PS50949">
    <property type="entry name" value="HTH_GNTR"/>
    <property type="match status" value="1"/>
</dbReference>
<keyword evidence="6" id="KW-1185">Reference proteome</keyword>
<dbReference type="OrthoDB" id="9788098at2"/>
<protein>
    <recommendedName>
        <fullName evidence="4">HTH gntR-type domain-containing protein</fullName>
    </recommendedName>
</protein>
<dbReference type="InterPro" id="IPR008920">
    <property type="entry name" value="TF_FadR/GntR_C"/>
</dbReference>
<dbReference type="GO" id="GO:0003700">
    <property type="term" value="F:DNA-binding transcription factor activity"/>
    <property type="evidence" value="ECO:0007669"/>
    <property type="project" value="InterPro"/>
</dbReference>
<dbReference type="InterPro" id="IPR036390">
    <property type="entry name" value="WH_DNA-bd_sf"/>
</dbReference>
<dbReference type="Proteomes" id="UP000029577">
    <property type="component" value="Unassembled WGS sequence"/>
</dbReference>
<dbReference type="RefSeq" id="WP_038016760.1">
    <property type="nucleotide sequence ID" value="NZ_JPKR02000005.1"/>
</dbReference>
<dbReference type="PANTHER" id="PTHR43537">
    <property type="entry name" value="TRANSCRIPTIONAL REGULATOR, GNTR FAMILY"/>
    <property type="match status" value="1"/>
</dbReference>
<gene>
    <name evidence="5" type="ORF">HA49_03250</name>
</gene>
<evidence type="ECO:0000259" key="4">
    <source>
        <dbReference type="PROSITE" id="PS50949"/>
    </source>
</evidence>
<dbReference type="Pfam" id="PF00392">
    <property type="entry name" value="GntR"/>
    <property type="match status" value="1"/>
</dbReference>
<feature type="domain" description="HTH gntR-type" evidence="4">
    <location>
        <begin position="1"/>
        <end position="66"/>
    </location>
</feature>
<sequence>MGNDTYLRLRQMIIDKELQPGEVLSERGISLQFGVGRMLVREAIRMLAQEGLLEVSPMRGTFVRQLSLTDLQEIHEVRLALEGMAASLAAQKGNPDNLMSISKKMRQLLSQPYPDTTQAQELGWQFHDEMFRMSGNLRLITMYASLRLQSGLVLQGIKNYDPERTRQAIREHLEIIECICNGEAEAARQKIQDHLQDAMTTRLMMLITP</sequence>
<dbReference type="Pfam" id="PF07729">
    <property type="entry name" value="FCD"/>
    <property type="match status" value="1"/>
</dbReference>
<comment type="caution">
    <text evidence="5">The sequence shown here is derived from an EMBL/GenBank/DDBJ whole genome shotgun (WGS) entry which is preliminary data.</text>
</comment>
<organism evidence="5 6">
    <name type="scientific">Tatumella morbirosei</name>
    <dbReference type="NCBI Taxonomy" id="642227"/>
    <lineage>
        <taxon>Bacteria</taxon>
        <taxon>Pseudomonadati</taxon>
        <taxon>Pseudomonadota</taxon>
        <taxon>Gammaproteobacteria</taxon>
        <taxon>Enterobacterales</taxon>
        <taxon>Erwiniaceae</taxon>
        <taxon>Tatumella</taxon>
    </lineage>
</organism>
<evidence type="ECO:0000256" key="2">
    <source>
        <dbReference type="ARBA" id="ARBA00023125"/>
    </source>
</evidence>
<keyword evidence="2" id="KW-0238">DNA-binding</keyword>
<keyword evidence="3" id="KW-0804">Transcription</keyword>
<proteinExistence type="predicted"/>
<dbReference type="AlphaFoldDB" id="A0A095VUK1"/>
<dbReference type="SUPFAM" id="SSF46785">
    <property type="entry name" value="Winged helix' DNA-binding domain"/>
    <property type="match status" value="1"/>
</dbReference>
<dbReference type="SUPFAM" id="SSF48008">
    <property type="entry name" value="GntR ligand-binding domain-like"/>
    <property type="match status" value="1"/>
</dbReference>
<dbReference type="PRINTS" id="PR00035">
    <property type="entry name" value="HTHGNTR"/>
</dbReference>
<reference evidence="5" key="1">
    <citation type="submission" date="2014-12" db="EMBL/GenBank/DDBJ databases">
        <title>The draft genome of the Tatumella morbirosei type strain, LMG23360T isolated from pineapple rot.</title>
        <authorList>
            <person name="Smits T.H."/>
            <person name="Palmer M."/>
            <person name="Venter S.N."/>
            <person name="Duffy B."/>
            <person name="Steenkamp E.T."/>
            <person name="Chan W.Y."/>
            <person name="Coutinho T.A."/>
            <person name="Coetzee M.P."/>
            <person name="De Maayer P."/>
        </authorList>
    </citation>
    <scope>NUCLEOTIDE SEQUENCE [LARGE SCALE GENOMIC DNA]</scope>
    <source>
        <strain evidence="5">LMG 23360</strain>
    </source>
</reference>
<evidence type="ECO:0000313" key="5">
    <source>
        <dbReference type="EMBL" id="KGD78400.1"/>
    </source>
</evidence>
<dbReference type="SMART" id="SM00895">
    <property type="entry name" value="FCD"/>
    <property type="match status" value="1"/>
</dbReference>
<accession>A0A095VUK1</accession>
<dbReference type="eggNOG" id="COG1802">
    <property type="taxonomic scope" value="Bacteria"/>
</dbReference>
<dbReference type="STRING" id="642227.HA49_03250"/>
<evidence type="ECO:0000256" key="1">
    <source>
        <dbReference type="ARBA" id="ARBA00023015"/>
    </source>
</evidence>
<dbReference type="InterPro" id="IPR036388">
    <property type="entry name" value="WH-like_DNA-bd_sf"/>
</dbReference>
<name>A0A095VUK1_9GAMM</name>
<keyword evidence="1" id="KW-0805">Transcription regulation</keyword>
<dbReference type="InterPro" id="IPR011711">
    <property type="entry name" value="GntR_C"/>
</dbReference>
<dbReference type="InterPro" id="IPR000524">
    <property type="entry name" value="Tscrpt_reg_HTH_GntR"/>
</dbReference>
<dbReference type="CDD" id="cd07377">
    <property type="entry name" value="WHTH_GntR"/>
    <property type="match status" value="1"/>
</dbReference>
<dbReference type="SMART" id="SM00345">
    <property type="entry name" value="HTH_GNTR"/>
    <property type="match status" value="1"/>
</dbReference>